<keyword evidence="15" id="KW-1185">Reference proteome</keyword>
<keyword evidence="11" id="KW-0175">Coiled coil</keyword>
<evidence type="ECO:0000256" key="5">
    <source>
        <dbReference type="ARBA" id="ARBA00022691"/>
    </source>
</evidence>
<dbReference type="Gene3D" id="3.40.50.150">
    <property type="entry name" value="Vaccinia Virus protein VP39"/>
    <property type="match status" value="2"/>
</dbReference>
<feature type="binding site" evidence="10">
    <location>
        <position position="391"/>
    </location>
    <ligand>
        <name>S-adenosyl-L-methionine</name>
        <dbReference type="ChEBI" id="CHEBI:59789"/>
    </ligand>
</feature>
<dbReference type="HAMAP" id="MF_03152">
    <property type="entry name" value="TRM5"/>
    <property type="match status" value="1"/>
</dbReference>
<organism evidence="14 15">
    <name type="scientific">Plasmodium yoelii 17X</name>
    <dbReference type="NCBI Taxonomy" id="1323249"/>
    <lineage>
        <taxon>Eukaryota</taxon>
        <taxon>Sar</taxon>
        <taxon>Alveolata</taxon>
        <taxon>Apicomplexa</taxon>
        <taxon>Aconoidasida</taxon>
        <taxon>Haemosporida</taxon>
        <taxon>Plasmodiidae</taxon>
        <taxon>Plasmodium</taxon>
        <taxon>Plasmodium (Vinckeia)</taxon>
    </lineage>
</organism>
<comment type="function">
    <text evidence="10">Specifically methylates the N1 position of guanosine-37 in various cytoplasmic and mitochondrial tRNAs. Methylation is not dependent on the nature of the nucleoside 5' of the target nucleoside. This is the first step in the biosynthesis of wybutosine (yW), a modified base adjacent to the anticodon of tRNAs and required for accurate decoding.</text>
</comment>
<accession>V7PL61</accession>
<feature type="coiled-coil region" evidence="11">
    <location>
        <begin position="517"/>
        <end position="568"/>
    </location>
</feature>
<keyword evidence="8 10" id="KW-0539">Nucleus</keyword>
<dbReference type="Proteomes" id="UP000018538">
    <property type="component" value="Unassembled WGS sequence"/>
</dbReference>
<feature type="binding site" evidence="10">
    <location>
        <begin position="429"/>
        <end position="430"/>
    </location>
    <ligand>
        <name>S-adenosyl-L-methionine</name>
        <dbReference type="ChEBI" id="CHEBI:59789"/>
    </ligand>
</feature>
<gene>
    <name evidence="14" type="ORF">YYC_02625</name>
</gene>
<dbReference type="InterPro" id="IPR025792">
    <property type="entry name" value="tRNA_Gua_MeTrfase_euk"/>
</dbReference>
<dbReference type="EC" id="2.1.1.228" evidence="10"/>
<feature type="binding site" evidence="10">
    <location>
        <begin position="456"/>
        <end position="457"/>
    </location>
    <ligand>
        <name>S-adenosyl-L-methionine</name>
        <dbReference type="ChEBI" id="CHEBI:59789"/>
    </ligand>
</feature>
<evidence type="ECO:0000313" key="15">
    <source>
        <dbReference type="Proteomes" id="UP000018538"/>
    </source>
</evidence>
<keyword evidence="7 10" id="KW-0496">Mitochondrion</keyword>
<feature type="region of interest" description="Disordered" evidence="12">
    <location>
        <begin position="152"/>
        <end position="205"/>
    </location>
</feature>
<comment type="subcellular location">
    <subcellularLocation>
        <location evidence="10">Mitochondrion matrix</location>
    </subcellularLocation>
    <subcellularLocation>
        <location evidence="10">Nucleus</location>
    </subcellularLocation>
    <subcellularLocation>
        <location evidence="10">Cytoplasm</location>
    </subcellularLocation>
    <text evidence="10">Predominantly in the mitochondria and in the nucleus.</text>
</comment>
<dbReference type="PANTHER" id="PTHR23245">
    <property type="entry name" value="TRNA METHYLTRANSFERASE"/>
    <property type="match status" value="1"/>
</dbReference>
<comment type="similarity">
    <text evidence="1">Belongs to the class I-like SAM-binding methyltransferase superfamily. TRM5/TYW2 family.</text>
</comment>
<dbReference type="Gene3D" id="3.30.300.110">
    <property type="entry name" value="Met-10+ protein-like domains"/>
    <property type="match status" value="1"/>
</dbReference>
<sequence>MDTKNIKSLNDVKEKLRYKKEAYCLLLNKYKVSDILKNKYVKFWLLNIYKFPSVLIYNDYKNLTEDRDGENILKCMYNYFEKNKKSEIFDKNSETVHEKLIENYKDSDIALNNNIVQNSDEDIFRLVPLNNYFDKIVNDLFKTEENIHVGNINNERKDDDNERRDDDNERKDDDNDGNDNDNDGNDNDNNFLSEHESHLGLNNVEINDDKKKNSIKRKRNIYEMDHIGEHDICGFNDENKYIDMENIYKKNKIDYAKELFNEIKKNNIKIKVVTLNFGYENMNTSEVLRHIFPSINEIIHKFEIIGHIAHLNFCNKLEDCKKIIAEVILDKNKSIKTVINKKDILNNVHRTFNIELLAGEKNYITELKENNIKIKVNYELMYWNSKLKKERDRIYNIVQNNSIILDVFGGVGIFSLLLSSKSCLCFSNDINTHAYDYMNININVNKKKNILTYNLDGRKFIEKMIELNIFSINDSNILTMYIDEQNKKNISMEIINSKDHALTAKKLKENKNNNYRKKKQQIILENEKNNLTNYEHNTTNYTLEVDTKNELNKNIQNENIQSENIQSEKCNLDNNQKNVINSTNSDNDIYVNTKQDLLCTTKKEDINKNMNNEKNQSKIEINLNNYNDIHVLMNLPQLALDFLDVFKKIKKKKENEKIRNIFIHCYYFSNPESFYEHAEKNIMSHFKKLPKEMKVTEIRKVAPNKLMYVVEFNLKELLES</sequence>
<keyword evidence="6 10" id="KW-0819">tRNA processing</keyword>
<dbReference type="Pfam" id="PF25133">
    <property type="entry name" value="TYW2_N_2"/>
    <property type="match status" value="1"/>
</dbReference>
<dbReference type="PANTHER" id="PTHR23245:SF43">
    <property type="entry name" value="TRNA (GUANINE(37)-N1)-METHYLTRANSFERASE 2"/>
    <property type="match status" value="1"/>
</dbReference>
<dbReference type="InterPro" id="IPR056743">
    <property type="entry name" value="TRM5-TYW2-like_MTfase"/>
</dbReference>
<comment type="subunit">
    <text evidence="10">Monomer.</text>
</comment>
<name>V7PL61_PLAYE</name>
<evidence type="ECO:0000256" key="2">
    <source>
        <dbReference type="ARBA" id="ARBA00022490"/>
    </source>
</evidence>
<dbReference type="GO" id="GO:0070901">
    <property type="term" value="P:mitochondrial tRNA methylation"/>
    <property type="evidence" value="ECO:0007669"/>
    <property type="project" value="UniProtKB-ARBA"/>
</dbReference>
<dbReference type="Pfam" id="PF02475">
    <property type="entry name" value="TRM5-TYW2_MTfase"/>
    <property type="match status" value="1"/>
</dbReference>
<dbReference type="GO" id="GO:0005759">
    <property type="term" value="C:mitochondrial matrix"/>
    <property type="evidence" value="ECO:0007669"/>
    <property type="project" value="UniProtKB-SubCell"/>
</dbReference>
<dbReference type="OrthoDB" id="408788at2759"/>
<feature type="compositionally biased region" description="Acidic residues" evidence="12">
    <location>
        <begin position="174"/>
        <end position="186"/>
    </location>
</feature>
<comment type="similarity">
    <text evidence="10">Belongs to the TRM5 / TYW2 family.</text>
</comment>
<keyword evidence="3 10" id="KW-0489">Methyltransferase</keyword>
<feature type="compositionally biased region" description="Basic and acidic residues" evidence="12">
    <location>
        <begin position="154"/>
        <end position="173"/>
    </location>
</feature>
<evidence type="ECO:0000256" key="6">
    <source>
        <dbReference type="ARBA" id="ARBA00022694"/>
    </source>
</evidence>
<evidence type="ECO:0000256" key="1">
    <source>
        <dbReference type="ARBA" id="ARBA00009775"/>
    </source>
</evidence>
<feature type="domain" description="SAM-dependent methyltransferase TRM5/TYW2-type" evidence="13">
    <location>
        <begin position="302"/>
        <end position="716"/>
    </location>
</feature>
<evidence type="ECO:0000256" key="3">
    <source>
        <dbReference type="ARBA" id="ARBA00022603"/>
    </source>
</evidence>
<dbReference type="EMBL" id="KI635763">
    <property type="protein sequence ID" value="ETB60316.1"/>
    <property type="molecule type" value="Genomic_DNA"/>
</dbReference>
<dbReference type="AlphaFoldDB" id="V7PL61"/>
<dbReference type="InterPro" id="IPR029063">
    <property type="entry name" value="SAM-dependent_MTases_sf"/>
</dbReference>
<keyword evidence="2 10" id="KW-0963">Cytoplasm</keyword>
<dbReference type="GO" id="GO:0005634">
    <property type="term" value="C:nucleus"/>
    <property type="evidence" value="ECO:0007669"/>
    <property type="project" value="UniProtKB-SubCell"/>
</dbReference>
<dbReference type="FunFam" id="3.30.300.110:FF:000001">
    <property type="entry name" value="tRNA (guanine(37)-N1)-methyltransferase"/>
    <property type="match status" value="1"/>
</dbReference>
<evidence type="ECO:0000259" key="13">
    <source>
        <dbReference type="PROSITE" id="PS51684"/>
    </source>
</evidence>
<keyword evidence="4 10" id="KW-0808">Transferase</keyword>
<evidence type="ECO:0000256" key="10">
    <source>
        <dbReference type="HAMAP-Rule" id="MF_03152"/>
    </source>
</evidence>
<evidence type="ECO:0000256" key="12">
    <source>
        <dbReference type="SAM" id="MobiDB-lite"/>
    </source>
</evidence>
<dbReference type="SUPFAM" id="SSF53335">
    <property type="entry name" value="S-adenosyl-L-methionine-dependent methyltransferases"/>
    <property type="match status" value="1"/>
</dbReference>
<protein>
    <recommendedName>
        <fullName evidence="10">tRNA (guanine(37)-N1)-methyltransferase</fullName>
        <ecNumber evidence="10">2.1.1.228</ecNumber>
    </recommendedName>
    <alternativeName>
        <fullName evidence="10">M1G-methyltransferase</fullName>
    </alternativeName>
    <alternativeName>
        <fullName evidence="10">tRNA [GM37] methyltransferase</fullName>
    </alternativeName>
    <alternativeName>
        <fullName evidence="10">tRNA methyltransferase 5 homolog</fullName>
    </alternativeName>
</protein>
<feature type="binding site" evidence="10">
    <location>
        <position position="634"/>
    </location>
    <ligand>
        <name>S-adenosyl-L-methionine</name>
        <dbReference type="ChEBI" id="CHEBI:59789"/>
    </ligand>
</feature>
<reference evidence="14 15" key="1">
    <citation type="submission" date="2013-11" db="EMBL/GenBank/DDBJ databases">
        <title>The Genome Sequence of Plasmodium yoelii 17X.</title>
        <authorList>
            <consortium name="The Broad Institute Genomics Platform"/>
            <consortium name="The Broad Institute Genome Sequencing Center for Infectious Disease"/>
            <person name="Neafsey D."/>
            <person name="Adams J."/>
            <person name="Walker B."/>
            <person name="Young S.K."/>
            <person name="Zeng Q."/>
            <person name="Gargeya S."/>
            <person name="Fitzgerald M."/>
            <person name="Haas B."/>
            <person name="Abouelleil A."/>
            <person name="Alvarado L."/>
            <person name="Chapman S.B."/>
            <person name="Gainer-Dewar J."/>
            <person name="Goldberg J."/>
            <person name="Griggs A."/>
            <person name="Gujja S."/>
            <person name="Hansen M."/>
            <person name="Howarth C."/>
            <person name="Imamovic A."/>
            <person name="Ireland A."/>
            <person name="Larimer J."/>
            <person name="McCowan C."/>
            <person name="Murphy C."/>
            <person name="Pearson M."/>
            <person name="Poon T.W."/>
            <person name="Priest M."/>
            <person name="Roberts A."/>
            <person name="Saif S."/>
            <person name="Shea T."/>
            <person name="Sykes S."/>
            <person name="Wortman J."/>
            <person name="Nusbaum C."/>
            <person name="Birren B."/>
        </authorList>
    </citation>
    <scope>NUCLEOTIDE SEQUENCE [LARGE SCALE GENOMIC DNA]</scope>
    <source>
        <strain evidence="14 15">17X</strain>
    </source>
</reference>
<dbReference type="InterPro" id="IPR056744">
    <property type="entry name" value="TRM5/TYW2-like_N"/>
</dbReference>
<dbReference type="PROSITE" id="PS51684">
    <property type="entry name" value="SAM_MT_TRM5_TYW2"/>
    <property type="match status" value="1"/>
</dbReference>
<evidence type="ECO:0000256" key="9">
    <source>
        <dbReference type="ARBA" id="ARBA00047783"/>
    </source>
</evidence>
<dbReference type="GO" id="GO:0052906">
    <property type="term" value="F:tRNA (guanine(37)-N1)-methyltransferase activity"/>
    <property type="evidence" value="ECO:0007669"/>
    <property type="project" value="UniProtKB-UniRule"/>
</dbReference>
<proteinExistence type="inferred from homology"/>
<keyword evidence="5 10" id="KW-0949">S-adenosyl-L-methionine</keyword>
<evidence type="ECO:0000256" key="11">
    <source>
        <dbReference type="SAM" id="Coils"/>
    </source>
</evidence>
<evidence type="ECO:0000313" key="14">
    <source>
        <dbReference type="EMBL" id="ETB60316.1"/>
    </source>
</evidence>
<evidence type="ECO:0000256" key="8">
    <source>
        <dbReference type="ARBA" id="ARBA00023242"/>
    </source>
</evidence>
<evidence type="ECO:0000256" key="4">
    <source>
        <dbReference type="ARBA" id="ARBA00022679"/>
    </source>
</evidence>
<dbReference type="InterPro" id="IPR030382">
    <property type="entry name" value="MeTrfase_TRM5/TYW2"/>
</dbReference>
<comment type="catalytic activity">
    <reaction evidence="9 10">
        <text>guanosine(37) in tRNA + S-adenosyl-L-methionine = N(1)-methylguanosine(37) in tRNA + S-adenosyl-L-homocysteine + H(+)</text>
        <dbReference type="Rhea" id="RHEA:36899"/>
        <dbReference type="Rhea" id="RHEA-COMP:10145"/>
        <dbReference type="Rhea" id="RHEA-COMP:10147"/>
        <dbReference type="ChEBI" id="CHEBI:15378"/>
        <dbReference type="ChEBI" id="CHEBI:57856"/>
        <dbReference type="ChEBI" id="CHEBI:59789"/>
        <dbReference type="ChEBI" id="CHEBI:73542"/>
        <dbReference type="ChEBI" id="CHEBI:74269"/>
        <dbReference type="EC" id="2.1.1.228"/>
    </reaction>
</comment>
<evidence type="ECO:0000256" key="7">
    <source>
        <dbReference type="ARBA" id="ARBA00023128"/>
    </source>
</evidence>
<dbReference type="GO" id="GO:0002939">
    <property type="term" value="P:tRNA N1-guanine methylation"/>
    <property type="evidence" value="ECO:0007669"/>
    <property type="project" value="TreeGrafter"/>
</dbReference>